<dbReference type="Proteomes" id="UP000009168">
    <property type="component" value="Unassembled WGS sequence"/>
</dbReference>
<keyword evidence="2" id="KW-1185">Reference proteome</keyword>
<dbReference type="KEGG" id="tet:TTHERM_000810551"/>
<protein>
    <submittedName>
        <fullName evidence="1">Uncharacterized protein</fullName>
    </submittedName>
</protein>
<reference evidence="2" key="1">
    <citation type="journal article" date="2006" name="PLoS Biol.">
        <title>Macronuclear genome sequence of the ciliate Tetrahymena thermophila, a model eukaryote.</title>
        <authorList>
            <person name="Eisen J.A."/>
            <person name="Coyne R.S."/>
            <person name="Wu M."/>
            <person name="Wu D."/>
            <person name="Thiagarajan M."/>
            <person name="Wortman J.R."/>
            <person name="Badger J.H."/>
            <person name="Ren Q."/>
            <person name="Amedeo P."/>
            <person name="Jones K.M."/>
            <person name="Tallon L.J."/>
            <person name="Delcher A.L."/>
            <person name="Salzberg S.L."/>
            <person name="Silva J.C."/>
            <person name="Haas B.J."/>
            <person name="Majoros W.H."/>
            <person name="Farzad M."/>
            <person name="Carlton J.M."/>
            <person name="Smith R.K. Jr."/>
            <person name="Garg J."/>
            <person name="Pearlman R.E."/>
            <person name="Karrer K.M."/>
            <person name="Sun L."/>
            <person name="Manning G."/>
            <person name="Elde N.C."/>
            <person name="Turkewitz A.P."/>
            <person name="Asai D.J."/>
            <person name="Wilkes D.E."/>
            <person name="Wang Y."/>
            <person name="Cai H."/>
            <person name="Collins K."/>
            <person name="Stewart B.A."/>
            <person name="Lee S.R."/>
            <person name="Wilamowska K."/>
            <person name="Weinberg Z."/>
            <person name="Ruzzo W.L."/>
            <person name="Wloga D."/>
            <person name="Gaertig J."/>
            <person name="Frankel J."/>
            <person name="Tsao C.-C."/>
            <person name="Gorovsky M.A."/>
            <person name="Keeling P.J."/>
            <person name="Waller R.F."/>
            <person name="Patron N.J."/>
            <person name="Cherry J.M."/>
            <person name="Stover N.A."/>
            <person name="Krieger C.J."/>
            <person name="del Toro C."/>
            <person name="Ryder H.F."/>
            <person name="Williamson S.C."/>
            <person name="Barbeau R.A."/>
            <person name="Hamilton E.P."/>
            <person name="Orias E."/>
        </authorList>
    </citation>
    <scope>NUCLEOTIDE SEQUENCE [LARGE SCALE GENOMIC DNA]</scope>
    <source>
        <strain evidence="2">SB210</strain>
    </source>
</reference>
<gene>
    <name evidence="1" type="ORF">TTHERM_000810551</name>
</gene>
<proteinExistence type="predicted"/>
<organism evidence="1 2">
    <name type="scientific">Tetrahymena thermophila (strain SB210)</name>
    <dbReference type="NCBI Taxonomy" id="312017"/>
    <lineage>
        <taxon>Eukaryota</taxon>
        <taxon>Sar</taxon>
        <taxon>Alveolata</taxon>
        <taxon>Ciliophora</taxon>
        <taxon>Intramacronucleata</taxon>
        <taxon>Oligohymenophorea</taxon>
        <taxon>Hymenostomatida</taxon>
        <taxon>Tetrahymenina</taxon>
        <taxon>Tetrahymenidae</taxon>
        <taxon>Tetrahymena</taxon>
    </lineage>
</organism>
<evidence type="ECO:0000313" key="1">
    <source>
        <dbReference type="EMBL" id="EWS76247.1"/>
    </source>
</evidence>
<name>W7XEQ5_TETTS</name>
<dbReference type="RefSeq" id="XP_012651206.1">
    <property type="nucleotide sequence ID" value="XM_012795752.1"/>
</dbReference>
<accession>W7XEQ5</accession>
<dbReference type="InParanoid" id="W7XEQ5"/>
<evidence type="ECO:0000313" key="2">
    <source>
        <dbReference type="Proteomes" id="UP000009168"/>
    </source>
</evidence>
<dbReference type="EMBL" id="GG662841">
    <property type="protein sequence ID" value="EWS76247.1"/>
    <property type="molecule type" value="Genomic_DNA"/>
</dbReference>
<sequence length="351" mass="42277">MDNPYFNYQKTGEIFIFHQSFIQVYSFDLSRNELYNFGINYPEAINGYYIQVFNDRYVFYYDQSYFYRFDMELKQFMRIDAKTDASLYAEKAIQFYFLDENLQYIQKSENIIDTSNMVIIKSQLEDCYLLGSIENDDNTQIHSFSSQDGVFWINNLFNNPFSIYNFKQNYVIQDINLQNNKIALYDNFTQNLIIYDVIKTNNELVFIKLNFTFDLSIVIVDWNLVSFIWVKENVFYLQNTQNEPQTQIIIKLESNVLKYEYCLNQQILVALTFNKMIYSINVLEKTYKFIEYSFQYSYPSFFVQQIATRNDLKCLLKYTFDKQVRLVSSSFFQLKCQFFQQIGLSKFQLFV</sequence>
<dbReference type="AlphaFoldDB" id="W7XEQ5"/>
<dbReference type="GeneID" id="24440771"/>